<dbReference type="GO" id="GO:0016787">
    <property type="term" value="F:hydrolase activity"/>
    <property type="evidence" value="ECO:0007669"/>
    <property type="project" value="UniProtKB-KW"/>
</dbReference>
<dbReference type="KEGG" id="bpt:Bpet3894"/>
<dbReference type="Gene3D" id="3.40.50.1820">
    <property type="entry name" value="alpha/beta hydrolase"/>
    <property type="match status" value="1"/>
</dbReference>
<sequence length="264" mass="29288">MPTVTTQDTFIDAADGRLYARQWMPDTPGKQAPVVLFHDSLGCVELWRDFPRQLALATGRVVVAYDRLGFGRSDPHPGTLGPDFVEQEARQGFQPVREALGLERYVAFGHSVGGGMALVCAAIYGESCDALITESAQMYAEEHTLAGIRQAREDFAQPGQLDRLKKYHGEKAAWVLSAWIDTWLSPDFASWNLDDYLRQARCPILALHGDQDEYGSLDHPRRIAELAGGRPLILRACGHVPHREQPEQVVGEIAAWLQRPESAA</sequence>
<dbReference type="InterPro" id="IPR000073">
    <property type="entry name" value="AB_hydrolase_1"/>
</dbReference>
<keyword evidence="3" id="KW-1185">Reference proteome</keyword>
<dbReference type="EMBL" id="AM902716">
    <property type="protein sequence ID" value="CAP44240.1"/>
    <property type="molecule type" value="Genomic_DNA"/>
</dbReference>
<dbReference type="EC" id="3.-.-.-" evidence="2"/>
<dbReference type="InterPro" id="IPR029058">
    <property type="entry name" value="AB_hydrolase_fold"/>
</dbReference>
<evidence type="ECO:0000313" key="3">
    <source>
        <dbReference type="Proteomes" id="UP000001225"/>
    </source>
</evidence>
<dbReference type="GO" id="GO:0016020">
    <property type="term" value="C:membrane"/>
    <property type="evidence" value="ECO:0007669"/>
    <property type="project" value="TreeGrafter"/>
</dbReference>
<organism evidence="2 3">
    <name type="scientific">Bordetella petrii (strain ATCC BAA-461 / DSM 12804 / CCUG 43448 / CIP 107267 / Se-1111R)</name>
    <dbReference type="NCBI Taxonomy" id="340100"/>
    <lineage>
        <taxon>Bacteria</taxon>
        <taxon>Pseudomonadati</taxon>
        <taxon>Pseudomonadota</taxon>
        <taxon>Betaproteobacteria</taxon>
        <taxon>Burkholderiales</taxon>
        <taxon>Alcaligenaceae</taxon>
        <taxon>Bordetella</taxon>
    </lineage>
</organism>
<dbReference type="InterPro" id="IPR050266">
    <property type="entry name" value="AB_hydrolase_sf"/>
</dbReference>
<dbReference type="eggNOG" id="COG2267">
    <property type="taxonomic scope" value="Bacteria"/>
</dbReference>
<dbReference type="STRING" id="94624.Bpet3894"/>
<feature type="domain" description="AB hydrolase-1" evidence="1">
    <location>
        <begin position="33"/>
        <end position="146"/>
    </location>
</feature>
<proteinExistence type="predicted"/>
<evidence type="ECO:0000259" key="1">
    <source>
        <dbReference type="Pfam" id="PF00561"/>
    </source>
</evidence>
<gene>
    <name evidence="2" type="ordered locus">Bpet3894</name>
</gene>
<dbReference type="Pfam" id="PF00561">
    <property type="entry name" value="Abhydrolase_1"/>
    <property type="match status" value="1"/>
</dbReference>
<dbReference type="PANTHER" id="PTHR43798">
    <property type="entry name" value="MONOACYLGLYCEROL LIPASE"/>
    <property type="match status" value="1"/>
</dbReference>
<dbReference type="SUPFAM" id="SSF53474">
    <property type="entry name" value="alpha/beta-Hydrolases"/>
    <property type="match status" value="1"/>
</dbReference>
<accession>A9I421</accession>
<dbReference type="Proteomes" id="UP000001225">
    <property type="component" value="Chromosome"/>
</dbReference>
<reference evidence="2 3" key="1">
    <citation type="journal article" date="2008" name="BMC Genomics">
        <title>The missing link: Bordetella petrii is endowed with both the metabolic versatility of environmental bacteria and virulence traits of pathogenic Bordetellae.</title>
        <authorList>
            <person name="Gross R."/>
            <person name="Guzman C.A."/>
            <person name="Sebaihia M."/>
            <person name="Martins Dos Santos V.A."/>
            <person name="Pieper D.H."/>
            <person name="Koebnik R."/>
            <person name="Lechner M."/>
            <person name="Bartels D."/>
            <person name="Buhrmester J."/>
            <person name="Choudhuri J.V."/>
            <person name="Ebensen T."/>
            <person name="Gaigalat L."/>
            <person name="Herrmann S."/>
            <person name="Khachane A.N."/>
            <person name="Larisch C."/>
            <person name="Link S."/>
            <person name="Linke B."/>
            <person name="Meyer F."/>
            <person name="Mormann S."/>
            <person name="Nakunst D."/>
            <person name="Rueckert C."/>
            <person name="Schneiker-Bekel S."/>
            <person name="Schulze K."/>
            <person name="Vorhoelter F.J."/>
            <person name="Yevsa T."/>
            <person name="Engle J.T."/>
            <person name="Goldman W.E."/>
            <person name="Puehler A."/>
            <person name="Goebel U.B."/>
            <person name="Goesmann A."/>
            <person name="Bloecker H."/>
            <person name="Kaiser O."/>
            <person name="Martinez-Arias R."/>
        </authorList>
    </citation>
    <scope>NUCLEOTIDE SEQUENCE [LARGE SCALE GENOMIC DNA]</scope>
    <source>
        <strain evidence="3">ATCC BAA-461 / DSM 12804 / CCUG 43448 / CIP 107267 / Se-1111R</strain>
    </source>
</reference>
<evidence type="ECO:0000313" key="2">
    <source>
        <dbReference type="EMBL" id="CAP44240.1"/>
    </source>
</evidence>
<name>A9I421_BORPD</name>
<dbReference type="PANTHER" id="PTHR43798:SF33">
    <property type="entry name" value="HYDROLASE, PUTATIVE (AFU_ORTHOLOGUE AFUA_2G14860)-RELATED"/>
    <property type="match status" value="1"/>
</dbReference>
<keyword evidence="2" id="KW-0378">Hydrolase</keyword>
<dbReference type="AlphaFoldDB" id="A9I421"/>
<protein>
    <submittedName>
        <fullName evidence="2">Hydrolase-related protein</fullName>
        <ecNumber evidence="2">3.-.-.-</ecNumber>
    </submittedName>
</protein>